<dbReference type="AlphaFoldDB" id="A0A165QHV8"/>
<gene>
    <name evidence="2" type="ORF">DAEQUDRAFT_765343</name>
</gene>
<evidence type="ECO:0000313" key="3">
    <source>
        <dbReference type="Proteomes" id="UP000076727"/>
    </source>
</evidence>
<protein>
    <submittedName>
        <fullName evidence="2">Uncharacterized protein</fullName>
    </submittedName>
</protein>
<reference evidence="2 3" key="1">
    <citation type="journal article" date="2016" name="Mol. Biol. Evol.">
        <title>Comparative Genomics of Early-Diverging Mushroom-Forming Fungi Provides Insights into the Origins of Lignocellulose Decay Capabilities.</title>
        <authorList>
            <person name="Nagy L.G."/>
            <person name="Riley R."/>
            <person name="Tritt A."/>
            <person name="Adam C."/>
            <person name="Daum C."/>
            <person name="Floudas D."/>
            <person name="Sun H."/>
            <person name="Yadav J.S."/>
            <person name="Pangilinan J."/>
            <person name="Larsson K.H."/>
            <person name="Matsuura K."/>
            <person name="Barry K."/>
            <person name="Labutti K."/>
            <person name="Kuo R."/>
            <person name="Ohm R.A."/>
            <person name="Bhattacharya S.S."/>
            <person name="Shirouzu T."/>
            <person name="Yoshinaga Y."/>
            <person name="Martin F.M."/>
            <person name="Grigoriev I.V."/>
            <person name="Hibbett D.S."/>
        </authorList>
    </citation>
    <scope>NUCLEOTIDE SEQUENCE [LARGE SCALE GENOMIC DNA]</scope>
    <source>
        <strain evidence="2 3">L-15889</strain>
    </source>
</reference>
<feature type="chain" id="PRO_5007865166" evidence="1">
    <location>
        <begin position="19"/>
        <end position="81"/>
    </location>
</feature>
<evidence type="ECO:0000313" key="2">
    <source>
        <dbReference type="EMBL" id="KZT69488.1"/>
    </source>
</evidence>
<organism evidence="2 3">
    <name type="scientific">Daedalea quercina L-15889</name>
    <dbReference type="NCBI Taxonomy" id="1314783"/>
    <lineage>
        <taxon>Eukaryota</taxon>
        <taxon>Fungi</taxon>
        <taxon>Dikarya</taxon>
        <taxon>Basidiomycota</taxon>
        <taxon>Agaricomycotina</taxon>
        <taxon>Agaricomycetes</taxon>
        <taxon>Polyporales</taxon>
        <taxon>Fomitopsis</taxon>
    </lineage>
</organism>
<evidence type="ECO:0000256" key="1">
    <source>
        <dbReference type="SAM" id="SignalP"/>
    </source>
</evidence>
<dbReference type="OrthoDB" id="40902at2759"/>
<dbReference type="STRING" id="1314783.A0A165QHV8"/>
<proteinExistence type="predicted"/>
<keyword evidence="3" id="KW-1185">Reference proteome</keyword>
<dbReference type="EMBL" id="KV429057">
    <property type="protein sequence ID" value="KZT69488.1"/>
    <property type="molecule type" value="Genomic_DNA"/>
</dbReference>
<name>A0A165QHV8_9APHY</name>
<feature type="signal peptide" evidence="1">
    <location>
        <begin position="1"/>
        <end position="18"/>
    </location>
</feature>
<sequence>MALICLALLASSVPFALAATSSTLTALSSNVAGLPQFLQDNGESGDKTNNTAQEDFNYHATPLETCVSEQNERHCRREAHQ</sequence>
<keyword evidence="1" id="KW-0732">Signal</keyword>
<dbReference type="Proteomes" id="UP000076727">
    <property type="component" value="Unassembled WGS sequence"/>
</dbReference>
<accession>A0A165QHV8</accession>